<evidence type="ECO:0000256" key="5">
    <source>
        <dbReference type="ARBA" id="ARBA00022801"/>
    </source>
</evidence>
<dbReference type="EMBL" id="QEVW01000005">
    <property type="protein sequence ID" value="RAW17177.1"/>
    <property type="molecule type" value="Genomic_DNA"/>
</dbReference>
<evidence type="ECO:0000259" key="9">
    <source>
        <dbReference type="Pfam" id="PF23764"/>
    </source>
</evidence>
<keyword evidence="4" id="KW-0677">Repeat</keyword>
<keyword evidence="5" id="KW-0378">Hydrolase</keyword>
<dbReference type="GO" id="GO:0004557">
    <property type="term" value="F:alpha-galactosidase activity"/>
    <property type="evidence" value="ECO:0007669"/>
    <property type="project" value="UniProtKB-EC"/>
</dbReference>
<gene>
    <name evidence="10" type="ORF">DC345_08775</name>
</gene>
<dbReference type="InterPro" id="IPR056441">
    <property type="entry name" value="Beta-barrel_GLAA-B_II"/>
</dbReference>
<dbReference type="InterPro" id="IPR012334">
    <property type="entry name" value="Pectin_lyas_fold"/>
</dbReference>
<accession>A0A329QY49</accession>
<dbReference type="RefSeq" id="WP_113052754.1">
    <property type="nucleotide sequence ID" value="NZ_QEVW01000005.1"/>
</dbReference>
<proteinExistence type="predicted"/>
<evidence type="ECO:0000313" key="10">
    <source>
        <dbReference type="EMBL" id="RAW17177.1"/>
    </source>
</evidence>
<name>A0A329QY49_9BACL</name>
<dbReference type="Pfam" id="PF23764">
    <property type="entry name" value="Beta-barrel_GLAA-B_II"/>
    <property type="match status" value="1"/>
</dbReference>
<comment type="caution">
    <text evidence="10">The sequence shown here is derived from an EMBL/GenBank/DDBJ whole genome shotgun (WGS) entry which is preliminary data.</text>
</comment>
<organism evidence="10 11">
    <name type="scientific">Paenibacillus taichungensis</name>
    <dbReference type="NCBI Taxonomy" id="484184"/>
    <lineage>
        <taxon>Bacteria</taxon>
        <taxon>Bacillati</taxon>
        <taxon>Bacillota</taxon>
        <taxon>Bacilli</taxon>
        <taxon>Bacillales</taxon>
        <taxon>Paenibacillaceae</taxon>
        <taxon>Paenibacillus</taxon>
    </lineage>
</organism>
<dbReference type="Gene3D" id="2.160.20.10">
    <property type="entry name" value="Single-stranded right-handed beta-helix, Pectin lyase-like"/>
    <property type="match status" value="2"/>
</dbReference>
<reference evidence="10 11" key="1">
    <citation type="submission" date="2018-04" db="EMBL/GenBank/DDBJ databases">
        <title>Paenibacillus taichungensis Genome sequencing and assembly.</title>
        <authorList>
            <person name="Xu J."/>
            <person name="Rensing C."/>
            <person name="Mazhar H.S."/>
        </authorList>
    </citation>
    <scope>NUCLEOTIDE SEQUENCE [LARGE SCALE GENOMIC DNA]</scope>
    <source>
        <strain evidence="10 11">NC1</strain>
    </source>
</reference>
<evidence type="ECO:0000256" key="2">
    <source>
        <dbReference type="ARBA" id="ARBA00001271"/>
    </source>
</evidence>
<keyword evidence="3" id="KW-0732">Signal</keyword>
<evidence type="ECO:0000256" key="3">
    <source>
        <dbReference type="ARBA" id="ARBA00022729"/>
    </source>
</evidence>
<evidence type="ECO:0000259" key="8">
    <source>
        <dbReference type="Pfam" id="PF23763"/>
    </source>
</evidence>
<dbReference type="SUPFAM" id="SSF51126">
    <property type="entry name" value="Pectin lyase-like"/>
    <property type="match status" value="1"/>
</dbReference>
<sequence length="587" mass="65833">MDVLHTKKGGINIPVTEQEHITNSTTIRLTDYGAVPDSELDTQPAMVRAIQAAAEIPGPVVLDCARGRYHFYPEEAIRAPYYISNTTSEEENPDVTKTIAILFKGMTDVTLEGNGSLFIFHGKQTLFLLDNCINVEIRNLRTDYHQPTVTEMTIISSGKHYFDARVHPDSRYQIRDNKLTWLGEGWSFAEGPMQTYDPLRNTTWRIDNWLELAQSVEELEPMTIRLHFDFQPAVVPGHVLQNRDGIRDQVGVFMTECSDITWRDVSMHFLHGLGVVGQFSTNLTFSRMNLAPRTETERTVAGFADFLHISSCRGKVAVRDSYFSGSHDDPVNVHGTYLRIVDQPAVDRVKVRFMHPQTYGLPAFYPGDEIEFVSSGSLTTYASNNVVAVERLSTRELLLTLAHPVPDGIGSHDVIENVTWTPEVEITNNHFARVPTRGILVTTRRKVLITENTFERMSMNAILIAVDAESWYESGRVEDVMIFDNHFIECGGSEHPVIFISPENVVVDESTPVHRQVVILNNRFETCGDVPILSAKSTRGLVFKSNKICSPSETGKLSCVEEAVYVTACSEVDIVDNTFTNVPEGTD</sequence>
<protein>
    <submittedName>
        <fullName evidence="10">Right-handed parallel beta-helix repeat-containing protein</fullName>
    </submittedName>
</protein>
<evidence type="ECO:0000256" key="1">
    <source>
        <dbReference type="ARBA" id="ARBA00001255"/>
    </source>
</evidence>
<keyword evidence="6" id="KW-0326">Glycosidase</keyword>
<evidence type="ECO:0000256" key="4">
    <source>
        <dbReference type="ARBA" id="ARBA00022737"/>
    </source>
</evidence>
<dbReference type="Pfam" id="PF23763">
    <property type="entry name" value="Beta-barrel_GLAA-B_I"/>
    <property type="match status" value="1"/>
</dbReference>
<comment type="catalytic activity">
    <reaction evidence="1">
        <text>Hydrolysis of terminal, non-reducing alpha-D-galactose residues in alpha-D-galactosides, including galactose oligosaccharides, galactomannans and galactolipids.</text>
        <dbReference type="EC" id="3.2.1.22"/>
    </reaction>
</comment>
<feature type="domain" description="GLAA-B beta-barrel" evidence="8">
    <location>
        <begin position="151"/>
        <end position="240"/>
    </location>
</feature>
<dbReference type="Proteomes" id="UP000250642">
    <property type="component" value="Unassembled WGS sequence"/>
</dbReference>
<dbReference type="InterPro" id="IPR039448">
    <property type="entry name" value="Beta_helix"/>
</dbReference>
<feature type="domain" description="Right handed beta helix" evidence="7">
    <location>
        <begin position="420"/>
        <end position="582"/>
    </location>
</feature>
<dbReference type="AlphaFoldDB" id="A0A329QY49"/>
<dbReference type="InterPro" id="IPR011050">
    <property type="entry name" value="Pectin_lyase_fold/virulence"/>
</dbReference>
<evidence type="ECO:0000259" key="7">
    <source>
        <dbReference type="Pfam" id="PF13229"/>
    </source>
</evidence>
<evidence type="ECO:0000256" key="6">
    <source>
        <dbReference type="ARBA" id="ARBA00023295"/>
    </source>
</evidence>
<comment type="catalytic activity">
    <reaction evidence="2">
        <text>Hydrolysis of terminal, non-reducing branched (1-&gt;3)-alpha-D-galactosidic residues, producing free D-galactose.</text>
        <dbReference type="EC" id="3.2.1.n1"/>
    </reaction>
</comment>
<dbReference type="InterPro" id="IPR057275">
    <property type="entry name" value="Beta-barrel_GLAA-B_I"/>
</dbReference>
<evidence type="ECO:0000313" key="11">
    <source>
        <dbReference type="Proteomes" id="UP000250642"/>
    </source>
</evidence>
<feature type="domain" description="GLAA-B beta-barrel" evidence="9">
    <location>
        <begin position="348"/>
        <end position="415"/>
    </location>
</feature>
<dbReference type="Pfam" id="PF13229">
    <property type="entry name" value="Beta_helix"/>
    <property type="match status" value="1"/>
</dbReference>